<dbReference type="CDD" id="cd00009">
    <property type="entry name" value="AAA"/>
    <property type="match status" value="1"/>
</dbReference>
<gene>
    <name evidence="5" type="ORF">GCM10023169_20850</name>
</gene>
<evidence type="ECO:0000313" key="5">
    <source>
        <dbReference type="EMBL" id="GAA4424312.1"/>
    </source>
</evidence>
<dbReference type="Gene3D" id="1.10.8.60">
    <property type="match status" value="1"/>
</dbReference>
<comment type="similarity">
    <text evidence="1">Belongs to the AAA ATPase family. RarA/MGS1/WRNIP1 subfamily.</text>
</comment>
<dbReference type="RefSeq" id="WP_345216200.1">
    <property type="nucleotide sequence ID" value="NZ_BAABGN010000009.1"/>
</dbReference>
<evidence type="ECO:0000256" key="2">
    <source>
        <dbReference type="ARBA" id="ARBA00022741"/>
    </source>
</evidence>
<evidence type="ECO:0000259" key="4">
    <source>
        <dbReference type="SMART" id="SM00382"/>
    </source>
</evidence>
<dbReference type="InterPro" id="IPR021886">
    <property type="entry name" value="MgsA_C"/>
</dbReference>
<dbReference type="InterPro" id="IPR032423">
    <property type="entry name" value="AAA_assoc_2"/>
</dbReference>
<proteinExistence type="inferred from homology"/>
<dbReference type="PANTHER" id="PTHR13779:SF7">
    <property type="entry name" value="ATPASE WRNIP1"/>
    <property type="match status" value="1"/>
</dbReference>
<dbReference type="Gene3D" id="1.10.3710.10">
    <property type="entry name" value="DNA polymerase III clamp loader subunits, C-terminal domain"/>
    <property type="match status" value="1"/>
</dbReference>
<dbReference type="CDD" id="cd18139">
    <property type="entry name" value="HLD_clamp_RarA"/>
    <property type="match status" value="1"/>
</dbReference>
<dbReference type="Pfam" id="PF12002">
    <property type="entry name" value="MgsA_C"/>
    <property type="match status" value="1"/>
</dbReference>
<dbReference type="SMART" id="SM00382">
    <property type="entry name" value="AAA"/>
    <property type="match status" value="1"/>
</dbReference>
<dbReference type="InterPro" id="IPR008921">
    <property type="entry name" value="DNA_pol3_clamp-load_cplx_C"/>
</dbReference>
<dbReference type="InterPro" id="IPR051314">
    <property type="entry name" value="AAA_ATPase_RarA/MGS1/WRNIP1"/>
</dbReference>
<reference evidence="6" key="1">
    <citation type="journal article" date="2019" name="Int. J. Syst. Evol. Microbiol.">
        <title>The Global Catalogue of Microorganisms (GCM) 10K type strain sequencing project: providing services to taxonomists for standard genome sequencing and annotation.</title>
        <authorList>
            <consortium name="The Broad Institute Genomics Platform"/>
            <consortium name="The Broad Institute Genome Sequencing Center for Infectious Disease"/>
            <person name="Wu L."/>
            <person name="Ma J."/>
        </authorList>
    </citation>
    <scope>NUCLEOTIDE SEQUENCE [LARGE SCALE GENOMIC DNA]</scope>
    <source>
        <strain evidence="6">JCM 17810</strain>
    </source>
</reference>
<dbReference type="Gene3D" id="3.40.50.300">
    <property type="entry name" value="P-loop containing nucleotide triphosphate hydrolases"/>
    <property type="match status" value="1"/>
</dbReference>
<dbReference type="Proteomes" id="UP001500622">
    <property type="component" value="Unassembled WGS sequence"/>
</dbReference>
<comment type="caution">
    <text evidence="5">The sequence shown here is derived from an EMBL/GenBank/DDBJ whole genome shotgun (WGS) entry which is preliminary data.</text>
</comment>
<dbReference type="EMBL" id="BAABGN010000009">
    <property type="protein sequence ID" value="GAA4424312.1"/>
    <property type="molecule type" value="Genomic_DNA"/>
</dbReference>
<keyword evidence="3" id="KW-0067">ATP-binding</keyword>
<accession>A0ABP8L8R9</accession>
<keyword evidence="6" id="KW-1185">Reference proteome</keyword>
<dbReference type="SUPFAM" id="SSF52540">
    <property type="entry name" value="P-loop containing nucleoside triphosphate hydrolases"/>
    <property type="match status" value="1"/>
</dbReference>
<dbReference type="InterPro" id="IPR003593">
    <property type="entry name" value="AAA+_ATPase"/>
</dbReference>
<protein>
    <submittedName>
        <fullName evidence="5">Replication-associated recombination protein A</fullName>
    </submittedName>
</protein>
<feature type="domain" description="AAA+ ATPase" evidence="4">
    <location>
        <begin position="64"/>
        <end position="181"/>
    </location>
</feature>
<name>A0ABP8L8R9_9MICO</name>
<dbReference type="Pfam" id="PF00004">
    <property type="entry name" value="AAA"/>
    <property type="match status" value="1"/>
</dbReference>
<organism evidence="5 6">
    <name type="scientific">Georgenia halophila</name>
    <dbReference type="NCBI Taxonomy" id="620889"/>
    <lineage>
        <taxon>Bacteria</taxon>
        <taxon>Bacillati</taxon>
        <taxon>Actinomycetota</taxon>
        <taxon>Actinomycetes</taxon>
        <taxon>Micrococcales</taxon>
        <taxon>Bogoriellaceae</taxon>
        <taxon>Georgenia</taxon>
    </lineage>
</organism>
<evidence type="ECO:0000256" key="1">
    <source>
        <dbReference type="ARBA" id="ARBA00008959"/>
    </source>
</evidence>
<dbReference type="Pfam" id="PF16193">
    <property type="entry name" value="AAA_assoc_2"/>
    <property type="match status" value="1"/>
</dbReference>
<evidence type="ECO:0000256" key="3">
    <source>
        <dbReference type="ARBA" id="ARBA00022840"/>
    </source>
</evidence>
<dbReference type="Gene3D" id="1.20.272.10">
    <property type="match status" value="1"/>
</dbReference>
<dbReference type="InterPro" id="IPR003959">
    <property type="entry name" value="ATPase_AAA_core"/>
</dbReference>
<dbReference type="SUPFAM" id="SSF48019">
    <property type="entry name" value="post-AAA+ oligomerization domain-like"/>
    <property type="match status" value="1"/>
</dbReference>
<keyword evidence="2" id="KW-0547">Nucleotide-binding</keyword>
<dbReference type="PANTHER" id="PTHR13779">
    <property type="entry name" value="WERNER HELICASE-INTERACTING PROTEIN 1 FAMILY MEMBER"/>
    <property type="match status" value="1"/>
</dbReference>
<dbReference type="InterPro" id="IPR027417">
    <property type="entry name" value="P-loop_NTPase"/>
</dbReference>
<sequence length="453" mass="48102">MDLFDAAGSDDAGVPAARASSPLAVRMRPASLDEVLGQEHLLEPGSPLRRLVEPAPAGRRQGISAASVVLWGPPGTGKTTLGYLVAHTSGRRFTELSAVTAGVKDVRTVIDDARRRLVTSGEETVLFIDEVHRFSKTQQDALLPAVENRWVTLVAATTENPSFSVISPLLSRSLMLTLRPLTEAHVRELVRRAQTDARGLDGALTLDDDAEDHLVRLAGADARKALTILEAAAGSADAAGDQAITLQAVERAIDVAAVRYDRAGDQHYDVISAFIKSMRGSDVDAALHYLARMVVAGEDPRFIARRIVIAAAEEVGMADPTALQTAVAAAQAVALIGMPEARIILGQAVVHVATAPKSNGSYKALDAAIADVRAGKVGPVPPHLRDSHYPGAEGMGHGVGYAYAHDAPHGIAAQQYAPDDLVGTRYYTPTTHGHEREITSRLERIRELLDPGT</sequence>
<evidence type="ECO:0000313" key="6">
    <source>
        <dbReference type="Proteomes" id="UP001500622"/>
    </source>
</evidence>